<keyword evidence="2 6" id="KW-0560">Oxidoreductase</keyword>
<dbReference type="NCBIfam" id="NF001696">
    <property type="entry name" value="PRK00451.1"/>
    <property type="match status" value="1"/>
</dbReference>
<dbReference type="EC" id="1.4.4.2" evidence="1"/>
<dbReference type="Gene3D" id="3.40.640.10">
    <property type="entry name" value="Type I PLP-dependent aspartate aminotransferase-like (Major domain)"/>
    <property type="match status" value="1"/>
</dbReference>
<dbReference type="SUPFAM" id="SSF53383">
    <property type="entry name" value="PLP-dependent transferases"/>
    <property type="match status" value="1"/>
</dbReference>
<dbReference type="InterPro" id="IPR015422">
    <property type="entry name" value="PyrdxlP-dep_Trfase_small"/>
</dbReference>
<gene>
    <name evidence="6" type="ORF">MGWOODY_Clf1325</name>
</gene>
<dbReference type="InterPro" id="IPR023010">
    <property type="entry name" value="GcvPA"/>
</dbReference>
<sequence length="450" mass="48756">MTATRPNTPGTNGGHFQSHYIPNTTDEQAEMLAALGIDSIDQLFADIPDEFRNPTLNLPAPLSELEIQRELGGMAAKNRPLGSGPSFLGAGSYDHFIPAIIKPLITRGEFLTAYTPYQAEASQGTLQVIYEFQTLICNLYGMEVANAGMYDGATSLAEAALMACRVTKREKVALADSISPAYTDVIRTYCQSQNIAVETVNPSSPNLNAETACVVLQYPNYFGYIEDLQKLVDSAHAQGALAVVSTDPTAMGMFQTPGHYGADIVTGDGQPLGIPSSYGGPYVGLFATKQEYIRQMPSRLSGRTVDKNGKTGYVLTLQTREQHIRRERATSNICTNEALYALAATVYLAAMGKQGLRQVAELCYHKAHYAAAEIGKLPGFSMPIDAPFFQEFVVQCPAPPAEINKKLMERNILGGLDLGRQIPNGMLLCVTEMSSRKDIDSLVAALSEFK</sequence>
<dbReference type="CDD" id="cd00613">
    <property type="entry name" value="GDC-P"/>
    <property type="match status" value="1"/>
</dbReference>
<comment type="catalytic activity">
    <reaction evidence="3">
        <text>N(6)-[(R)-lipoyl]-L-lysyl-[glycine-cleavage complex H protein] + glycine + H(+) = N(6)-[(R)-S(8)-aminomethyldihydrolipoyl]-L-lysyl-[glycine-cleavage complex H protein] + CO2</text>
        <dbReference type="Rhea" id="RHEA:24304"/>
        <dbReference type="Rhea" id="RHEA-COMP:10494"/>
        <dbReference type="Rhea" id="RHEA-COMP:10495"/>
        <dbReference type="ChEBI" id="CHEBI:15378"/>
        <dbReference type="ChEBI" id="CHEBI:16526"/>
        <dbReference type="ChEBI" id="CHEBI:57305"/>
        <dbReference type="ChEBI" id="CHEBI:83099"/>
        <dbReference type="ChEBI" id="CHEBI:83143"/>
        <dbReference type="EC" id="1.4.4.2"/>
    </reaction>
</comment>
<dbReference type="GO" id="GO:0006546">
    <property type="term" value="P:glycine catabolic process"/>
    <property type="evidence" value="ECO:0007669"/>
    <property type="project" value="InterPro"/>
</dbReference>
<protein>
    <recommendedName>
        <fullName evidence="1">glycine dehydrogenase (aminomethyl-transferring)</fullName>
        <ecNumber evidence="1">1.4.4.2</ecNumber>
    </recommendedName>
</protein>
<accession>A0A170Q9D1</accession>
<dbReference type="AlphaFoldDB" id="A0A170Q9D1"/>
<dbReference type="EMBL" id="FAXA01000090">
    <property type="protein sequence ID" value="CUV01503.1"/>
    <property type="molecule type" value="Genomic_DNA"/>
</dbReference>
<proteinExistence type="inferred from homology"/>
<dbReference type="PIRSF" id="PIRSF006815">
    <property type="entry name" value="GcvPA"/>
    <property type="match status" value="1"/>
</dbReference>
<feature type="domain" description="Glycine cleavage system P-protein N-terminal" evidence="5">
    <location>
        <begin position="19"/>
        <end position="445"/>
    </location>
</feature>
<name>A0A170Q9D1_9ZZZZ</name>
<dbReference type="InterPro" id="IPR015421">
    <property type="entry name" value="PyrdxlP-dep_Trfase_major"/>
</dbReference>
<reference evidence="6" key="1">
    <citation type="submission" date="2015-10" db="EMBL/GenBank/DDBJ databases">
        <authorList>
            <person name="Gilbert D.G."/>
        </authorList>
    </citation>
    <scope>NUCLEOTIDE SEQUENCE</scope>
</reference>
<evidence type="ECO:0000259" key="5">
    <source>
        <dbReference type="Pfam" id="PF02347"/>
    </source>
</evidence>
<evidence type="ECO:0000256" key="2">
    <source>
        <dbReference type="ARBA" id="ARBA00023002"/>
    </source>
</evidence>
<dbReference type="PANTHER" id="PTHR42806">
    <property type="entry name" value="GLYCINE CLEAVAGE SYSTEM P-PROTEIN"/>
    <property type="match status" value="1"/>
</dbReference>
<feature type="compositionally biased region" description="Polar residues" evidence="4">
    <location>
        <begin position="1"/>
        <end position="10"/>
    </location>
</feature>
<dbReference type="GO" id="GO:0004375">
    <property type="term" value="F:glycine dehydrogenase (decarboxylating) activity"/>
    <property type="evidence" value="ECO:0007669"/>
    <property type="project" value="UniProtKB-EC"/>
</dbReference>
<dbReference type="InterPro" id="IPR020581">
    <property type="entry name" value="GDC_P"/>
</dbReference>
<evidence type="ECO:0000256" key="1">
    <source>
        <dbReference type="ARBA" id="ARBA00012134"/>
    </source>
</evidence>
<feature type="region of interest" description="Disordered" evidence="4">
    <location>
        <begin position="1"/>
        <end position="21"/>
    </location>
</feature>
<dbReference type="Pfam" id="PF02347">
    <property type="entry name" value="GDC-P"/>
    <property type="match status" value="1"/>
</dbReference>
<organism evidence="6">
    <name type="scientific">hydrothermal vent metagenome</name>
    <dbReference type="NCBI Taxonomy" id="652676"/>
    <lineage>
        <taxon>unclassified sequences</taxon>
        <taxon>metagenomes</taxon>
        <taxon>ecological metagenomes</taxon>
    </lineage>
</organism>
<dbReference type="Gene3D" id="3.90.1150.10">
    <property type="entry name" value="Aspartate Aminotransferase, domain 1"/>
    <property type="match status" value="1"/>
</dbReference>
<dbReference type="InterPro" id="IPR015424">
    <property type="entry name" value="PyrdxlP-dep_Trfase"/>
</dbReference>
<evidence type="ECO:0000256" key="4">
    <source>
        <dbReference type="SAM" id="MobiDB-lite"/>
    </source>
</evidence>
<evidence type="ECO:0000313" key="6">
    <source>
        <dbReference type="EMBL" id="CUV01503.1"/>
    </source>
</evidence>
<dbReference type="HAMAP" id="MF_00712">
    <property type="entry name" value="GcvPA"/>
    <property type="match status" value="1"/>
</dbReference>
<dbReference type="InterPro" id="IPR049315">
    <property type="entry name" value="GDC-P_N"/>
</dbReference>
<dbReference type="GO" id="GO:0009116">
    <property type="term" value="P:nucleoside metabolic process"/>
    <property type="evidence" value="ECO:0007669"/>
    <property type="project" value="InterPro"/>
</dbReference>
<dbReference type="PANTHER" id="PTHR42806:SF1">
    <property type="entry name" value="GLYCINE DEHYDROGENASE (DECARBOXYLATING)"/>
    <property type="match status" value="1"/>
</dbReference>
<evidence type="ECO:0000256" key="3">
    <source>
        <dbReference type="ARBA" id="ARBA00049026"/>
    </source>
</evidence>